<evidence type="ECO:0000256" key="3">
    <source>
        <dbReference type="ARBA" id="ARBA00023315"/>
    </source>
</evidence>
<protein>
    <recommendedName>
        <fullName evidence="1">[acyl-carrier-protein] S-malonyltransferase</fullName>
        <ecNumber evidence="1">2.3.1.39</ecNumber>
    </recommendedName>
</protein>
<organism evidence="6 7">
    <name type="scientific">Tumebacillus avium</name>
    <dbReference type="NCBI Taxonomy" id="1903704"/>
    <lineage>
        <taxon>Bacteria</taxon>
        <taxon>Bacillati</taxon>
        <taxon>Bacillota</taxon>
        <taxon>Bacilli</taxon>
        <taxon>Bacillales</taxon>
        <taxon>Alicyclobacillaceae</taxon>
        <taxon>Tumebacillus</taxon>
    </lineage>
</organism>
<comment type="catalytic activity">
    <reaction evidence="4">
        <text>holo-[ACP] + malonyl-CoA = malonyl-[ACP] + CoA</text>
        <dbReference type="Rhea" id="RHEA:41792"/>
        <dbReference type="Rhea" id="RHEA-COMP:9623"/>
        <dbReference type="Rhea" id="RHEA-COMP:9685"/>
        <dbReference type="ChEBI" id="CHEBI:57287"/>
        <dbReference type="ChEBI" id="CHEBI:57384"/>
        <dbReference type="ChEBI" id="CHEBI:64479"/>
        <dbReference type="ChEBI" id="CHEBI:78449"/>
        <dbReference type="EC" id="2.3.1.39"/>
    </reaction>
</comment>
<dbReference type="OrthoDB" id="9805460at2"/>
<dbReference type="SUPFAM" id="SSF52151">
    <property type="entry name" value="FabD/lysophospholipase-like"/>
    <property type="match status" value="1"/>
</dbReference>
<dbReference type="PANTHER" id="PTHR42681">
    <property type="entry name" value="MALONYL-COA-ACYL CARRIER PROTEIN TRANSACYLASE, MITOCHONDRIAL"/>
    <property type="match status" value="1"/>
</dbReference>
<dbReference type="Pfam" id="PF00698">
    <property type="entry name" value="Acyl_transf_1"/>
    <property type="match status" value="1"/>
</dbReference>
<name>A0A1Y0IK84_9BACL</name>
<dbReference type="RefSeq" id="WP_087455633.1">
    <property type="nucleotide sequence ID" value="NZ_CP021434.1"/>
</dbReference>
<dbReference type="PANTHER" id="PTHR42681:SF1">
    <property type="entry name" value="MALONYL-COA-ACYL CARRIER PROTEIN TRANSACYLASE, MITOCHONDRIAL"/>
    <property type="match status" value="1"/>
</dbReference>
<sequence>MEKLAFLFTGQGSQYVGMSKSFYDDYAIAKQTFEEANDVLGFDIAKLCFEGTLGELTRTENTQPAILASSVVAFRVYMQEIGIAPQFLAGHSLGEYAALACSGAITFADALKIIRERGLATKEVAATGVGGMTIIDNLSPQVVQEEIDKLNLQDQFVMINCYNSPTQVAIAGHQEAVEELESRLLDLDGQVTPLLMSAPFHTPLMQPVADRLQEVLEGVTFNHFRYPVIANIDARPYGDTGNIITKLTQQSLRPVRWQETLQFLHRYGVTHAIEMGPKNVLSNLTTANTPQVEALCFAQREDRKQLQEIFSADHVLKKHIPTVVTRCLGIAVATPNTNWDQEQYRQGVIEPYRKIQALQDELDQSGEQPTEAQMREALTMLKSVFETKNVPVREQQDWFYQILDETNTIYLFQDFLQEVRESSLVTN</sequence>
<dbReference type="InterPro" id="IPR014043">
    <property type="entry name" value="Acyl_transferase_dom"/>
</dbReference>
<evidence type="ECO:0000313" key="6">
    <source>
        <dbReference type="EMBL" id="ARU60246.1"/>
    </source>
</evidence>
<dbReference type="Proteomes" id="UP000195437">
    <property type="component" value="Chromosome"/>
</dbReference>
<dbReference type="InterPro" id="IPR050858">
    <property type="entry name" value="Mal-CoA-ACP_Trans/PKS_FabD"/>
</dbReference>
<dbReference type="InterPro" id="IPR016036">
    <property type="entry name" value="Malonyl_transacylase_ACP-bd"/>
</dbReference>
<gene>
    <name evidence="6" type="ORF">CBW65_03595</name>
</gene>
<dbReference type="KEGG" id="tum:CBW65_03595"/>
<evidence type="ECO:0000256" key="4">
    <source>
        <dbReference type="ARBA" id="ARBA00048462"/>
    </source>
</evidence>
<keyword evidence="2 6" id="KW-0808">Transferase</keyword>
<keyword evidence="3" id="KW-0012">Acyltransferase</keyword>
<accession>A0A1Y0IK84</accession>
<dbReference type="EMBL" id="CP021434">
    <property type="protein sequence ID" value="ARU60246.1"/>
    <property type="molecule type" value="Genomic_DNA"/>
</dbReference>
<evidence type="ECO:0000256" key="2">
    <source>
        <dbReference type="ARBA" id="ARBA00022679"/>
    </source>
</evidence>
<dbReference type="NCBIfam" id="TIGR00128">
    <property type="entry name" value="fabD"/>
    <property type="match status" value="1"/>
</dbReference>
<dbReference type="AlphaFoldDB" id="A0A1Y0IK84"/>
<dbReference type="InterPro" id="IPR016035">
    <property type="entry name" value="Acyl_Trfase/lysoPLipase"/>
</dbReference>
<dbReference type="InterPro" id="IPR004410">
    <property type="entry name" value="Malonyl_CoA-ACP_transAc_FabD"/>
</dbReference>
<dbReference type="GO" id="GO:0004314">
    <property type="term" value="F:[acyl-carrier-protein] S-malonyltransferase activity"/>
    <property type="evidence" value="ECO:0007669"/>
    <property type="project" value="UniProtKB-EC"/>
</dbReference>
<dbReference type="EC" id="2.3.1.39" evidence="1"/>
<keyword evidence="7" id="KW-1185">Reference proteome</keyword>
<evidence type="ECO:0000313" key="7">
    <source>
        <dbReference type="Proteomes" id="UP000195437"/>
    </source>
</evidence>
<dbReference type="InterPro" id="IPR001227">
    <property type="entry name" value="Ac_transferase_dom_sf"/>
</dbReference>
<dbReference type="SMART" id="SM00827">
    <property type="entry name" value="PKS_AT"/>
    <property type="match status" value="1"/>
</dbReference>
<dbReference type="GO" id="GO:0006633">
    <property type="term" value="P:fatty acid biosynthetic process"/>
    <property type="evidence" value="ECO:0007669"/>
    <property type="project" value="TreeGrafter"/>
</dbReference>
<proteinExistence type="predicted"/>
<feature type="domain" description="Malonyl-CoA:ACP transacylase (MAT)" evidence="5">
    <location>
        <begin position="7"/>
        <end position="302"/>
    </location>
</feature>
<reference evidence="7" key="1">
    <citation type="submission" date="2017-05" db="EMBL/GenBank/DDBJ databases">
        <authorList>
            <person name="Sung H."/>
        </authorList>
    </citation>
    <scope>NUCLEOTIDE SEQUENCE [LARGE SCALE GENOMIC DNA]</scope>
    <source>
        <strain evidence="7">AR23208</strain>
    </source>
</reference>
<dbReference type="SUPFAM" id="SSF55048">
    <property type="entry name" value="Probable ACP-binding domain of malonyl-CoA ACP transacylase"/>
    <property type="match status" value="1"/>
</dbReference>
<dbReference type="Gene3D" id="3.30.70.250">
    <property type="entry name" value="Malonyl-CoA ACP transacylase, ACP-binding"/>
    <property type="match status" value="1"/>
</dbReference>
<evidence type="ECO:0000256" key="1">
    <source>
        <dbReference type="ARBA" id="ARBA00013258"/>
    </source>
</evidence>
<dbReference type="Gene3D" id="3.40.366.10">
    <property type="entry name" value="Malonyl-Coenzyme A Acyl Carrier Protein, domain 2"/>
    <property type="match status" value="1"/>
</dbReference>
<evidence type="ECO:0000259" key="5">
    <source>
        <dbReference type="SMART" id="SM00827"/>
    </source>
</evidence>
<dbReference type="GO" id="GO:0005829">
    <property type="term" value="C:cytosol"/>
    <property type="evidence" value="ECO:0007669"/>
    <property type="project" value="TreeGrafter"/>
</dbReference>